<name>A0A7Y7Q8L6_PHODD</name>
<comment type="caution">
    <text evidence="2">The sequence shown here is derived from an EMBL/GenBank/DDBJ whole genome shotgun (WGS) entry which is preliminary data.</text>
</comment>
<protein>
    <submittedName>
        <fullName evidence="2">Lytic transglycosylase domain-containing protein</fullName>
    </submittedName>
</protein>
<evidence type="ECO:0000313" key="1">
    <source>
        <dbReference type="EMBL" id="KAB1179949.1"/>
    </source>
</evidence>
<dbReference type="InterPro" id="IPR023346">
    <property type="entry name" value="Lysozyme-like_dom_sf"/>
</dbReference>
<proteinExistence type="predicted"/>
<evidence type="ECO:0000313" key="4">
    <source>
        <dbReference type="Proteomes" id="UP000533429"/>
    </source>
</evidence>
<dbReference type="EMBL" id="JABXOR010001155">
    <property type="protein sequence ID" value="NVP02166.1"/>
    <property type="molecule type" value="Genomic_DNA"/>
</dbReference>
<organism evidence="2 4">
    <name type="scientific">Photobacterium damselae subsp. damselae</name>
    <name type="common">Listonella damsela</name>
    <dbReference type="NCBI Taxonomy" id="85581"/>
    <lineage>
        <taxon>Bacteria</taxon>
        <taxon>Pseudomonadati</taxon>
        <taxon>Pseudomonadota</taxon>
        <taxon>Gammaproteobacteria</taxon>
        <taxon>Vibrionales</taxon>
        <taxon>Vibrionaceae</taxon>
        <taxon>Photobacterium</taxon>
    </lineage>
</organism>
<dbReference type="Gene3D" id="1.10.530.10">
    <property type="match status" value="1"/>
</dbReference>
<dbReference type="SUPFAM" id="SSF53955">
    <property type="entry name" value="Lysozyme-like"/>
    <property type="match status" value="1"/>
</dbReference>
<dbReference type="Proteomes" id="UP000533429">
    <property type="component" value="Unassembled WGS sequence"/>
</dbReference>
<reference evidence="1 3" key="1">
    <citation type="submission" date="2019-09" db="EMBL/GenBank/DDBJ databases">
        <title>Photobacterium damselae subsp. damselae CDC-2227-81, a human clinical isolate.</title>
        <authorList>
            <person name="Osorio C.R."/>
        </authorList>
    </citation>
    <scope>NUCLEOTIDE SEQUENCE [LARGE SCALE GENOMIC DNA]</scope>
    <source>
        <strain evidence="1 3">CDC-2227-81</strain>
    </source>
</reference>
<dbReference type="CDD" id="cd13400">
    <property type="entry name" value="LT_IagB-like"/>
    <property type="match status" value="1"/>
</dbReference>
<dbReference type="RefSeq" id="WP_106340674.1">
    <property type="nucleotide sequence ID" value="NZ_JABXOQ010000064.1"/>
</dbReference>
<accession>A0A7Y7Q8L6</accession>
<sequence length="164" mass="18837">MIDYVEIPRSFETNGTAVSQVVIERCVDKAISRHPVDKYLLLAILDVENGREGMIRKNAGKTWDLGVGQINTIQFRERWFKHEYKGVNWKELAGNTCLNIDVAARILELRISELKTGESIFNAVGHYHSKTPKYKMNYLQLVMKKYFARAKRIGTGFNLNQASK</sequence>
<dbReference type="AlphaFoldDB" id="A0A7Y7Q8L6"/>
<reference evidence="2 4" key="2">
    <citation type="submission" date="2020-06" db="EMBL/GenBank/DDBJ databases">
        <title>Photobacterium damselae subsp. damselae comparative genomics.</title>
        <authorList>
            <person name="Osorio C.R."/>
        </authorList>
    </citation>
    <scope>NUCLEOTIDE SEQUENCE [LARGE SCALE GENOMIC DNA]</scope>
    <source>
        <strain evidence="2 4">TW250/03</strain>
    </source>
</reference>
<evidence type="ECO:0000313" key="2">
    <source>
        <dbReference type="EMBL" id="NVP02166.1"/>
    </source>
</evidence>
<gene>
    <name evidence="1" type="ORF">F6450_12250</name>
    <name evidence="2" type="ORF">HWA77_18295</name>
</gene>
<dbReference type="Proteomes" id="UP000480943">
    <property type="component" value="Unassembled WGS sequence"/>
</dbReference>
<evidence type="ECO:0000313" key="3">
    <source>
        <dbReference type="Proteomes" id="UP000480943"/>
    </source>
</evidence>
<dbReference type="EMBL" id="VZUQ01000068">
    <property type="protein sequence ID" value="KAB1179949.1"/>
    <property type="molecule type" value="Genomic_DNA"/>
</dbReference>